<comment type="catalytic activity">
    <reaction evidence="6">
        <text>L-methionyl-[protein] + [thioredoxin]-disulfide + H2O = L-methionyl-(S)-S-oxide-[protein] + [thioredoxin]-dithiol</text>
        <dbReference type="Rhea" id="RHEA:14217"/>
        <dbReference type="Rhea" id="RHEA-COMP:10698"/>
        <dbReference type="Rhea" id="RHEA-COMP:10700"/>
        <dbReference type="Rhea" id="RHEA-COMP:12313"/>
        <dbReference type="Rhea" id="RHEA-COMP:12315"/>
        <dbReference type="ChEBI" id="CHEBI:15377"/>
        <dbReference type="ChEBI" id="CHEBI:16044"/>
        <dbReference type="ChEBI" id="CHEBI:29950"/>
        <dbReference type="ChEBI" id="CHEBI:44120"/>
        <dbReference type="ChEBI" id="CHEBI:50058"/>
        <dbReference type="EC" id="1.8.4.11"/>
    </reaction>
</comment>
<protein>
    <recommendedName>
        <fullName evidence="2">peptide-methionine (S)-S-oxide reductase</fullName>
        <ecNumber evidence="2">1.8.4.11</ecNumber>
    </recommendedName>
    <alternativeName>
        <fullName evidence="5">Peptide-methionine (S)-S-oxide reductase</fullName>
    </alternativeName>
    <alternativeName>
        <fullName evidence="4">Protein-methionine-S-oxide reductase</fullName>
    </alternativeName>
</protein>
<comment type="caution">
    <text evidence="9">The sequence shown here is derived from an EMBL/GenBank/DDBJ whole genome shotgun (WGS) entry which is preliminary data.</text>
</comment>
<comment type="similarity">
    <text evidence="1">Belongs to the MsrA Met sulfoxide reductase family.</text>
</comment>
<feature type="domain" description="Peptide methionine sulphoxide reductase MsrA" evidence="8">
    <location>
        <begin position="5"/>
        <end position="158"/>
    </location>
</feature>
<dbReference type="SUPFAM" id="SSF55068">
    <property type="entry name" value="Peptide methionine sulfoxide reductase"/>
    <property type="match status" value="1"/>
</dbReference>
<evidence type="ECO:0000256" key="2">
    <source>
        <dbReference type="ARBA" id="ARBA00012502"/>
    </source>
</evidence>
<dbReference type="Pfam" id="PF01625">
    <property type="entry name" value="PMSR"/>
    <property type="match status" value="1"/>
</dbReference>
<name>A0AAW1PF48_9CHLO</name>
<dbReference type="EC" id="1.8.4.11" evidence="2"/>
<comment type="catalytic activity">
    <reaction evidence="7">
        <text>[thioredoxin]-disulfide + L-methionine + H2O = L-methionine (S)-S-oxide + [thioredoxin]-dithiol</text>
        <dbReference type="Rhea" id="RHEA:19993"/>
        <dbReference type="Rhea" id="RHEA-COMP:10698"/>
        <dbReference type="Rhea" id="RHEA-COMP:10700"/>
        <dbReference type="ChEBI" id="CHEBI:15377"/>
        <dbReference type="ChEBI" id="CHEBI:29950"/>
        <dbReference type="ChEBI" id="CHEBI:50058"/>
        <dbReference type="ChEBI" id="CHEBI:57844"/>
        <dbReference type="ChEBI" id="CHEBI:58772"/>
        <dbReference type="EC" id="1.8.4.11"/>
    </reaction>
</comment>
<evidence type="ECO:0000256" key="1">
    <source>
        <dbReference type="ARBA" id="ARBA00005591"/>
    </source>
</evidence>
<evidence type="ECO:0000256" key="5">
    <source>
        <dbReference type="ARBA" id="ARBA00030643"/>
    </source>
</evidence>
<evidence type="ECO:0000256" key="3">
    <source>
        <dbReference type="ARBA" id="ARBA00023002"/>
    </source>
</evidence>
<reference evidence="9 10" key="1">
    <citation type="journal article" date="2024" name="Nat. Commun.">
        <title>Phylogenomics reveals the evolutionary origins of lichenization in chlorophyte algae.</title>
        <authorList>
            <person name="Puginier C."/>
            <person name="Libourel C."/>
            <person name="Otte J."/>
            <person name="Skaloud P."/>
            <person name="Haon M."/>
            <person name="Grisel S."/>
            <person name="Petersen M."/>
            <person name="Berrin J.G."/>
            <person name="Delaux P.M."/>
            <person name="Dal Grande F."/>
            <person name="Keller J."/>
        </authorList>
    </citation>
    <scope>NUCLEOTIDE SEQUENCE [LARGE SCALE GENOMIC DNA]</scope>
    <source>
        <strain evidence="9 10">SAG 2036</strain>
    </source>
</reference>
<dbReference type="GO" id="GO:0005737">
    <property type="term" value="C:cytoplasm"/>
    <property type="evidence" value="ECO:0007669"/>
    <property type="project" value="TreeGrafter"/>
</dbReference>
<dbReference type="InterPro" id="IPR036509">
    <property type="entry name" value="Met_Sox_Rdtase_MsrA_sf"/>
</dbReference>
<dbReference type="PANTHER" id="PTHR42799">
    <property type="entry name" value="MITOCHONDRIAL PEPTIDE METHIONINE SULFOXIDE REDUCTASE"/>
    <property type="match status" value="1"/>
</dbReference>
<proteinExistence type="inferred from homology"/>
<dbReference type="GO" id="GO:0034599">
    <property type="term" value="P:cellular response to oxidative stress"/>
    <property type="evidence" value="ECO:0007669"/>
    <property type="project" value="TreeGrafter"/>
</dbReference>
<accession>A0AAW1PF48</accession>
<evidence type="ECO:0000256" key="6">
    <source>
        <dbReference type="ARBA" id="ARBA00047806"/>
    </source>
</evidence>
<dbReference type="HAMAP" id="MF_01401">
    <property type="entry name" value="MsrA"/>
    <property type="match status" value="1"/>
</dbReference>
<dbReference type="EMBL" id="JALJOQ010000038">
    <property type="protein sequence ID" value="KAK9806429.1"/>
    <property type="molecule type" value="Genomic_DNA"/>
</dbReference>
<dbReference type="AlphaFoldDB" id="A0AAW1PF48"/>
<dbReference type="Proteomes" id="UP001465755">
    <property type="component" value="Unassembled WGS sequence"/>
</dbReference>
<sequence length="163" mass="18473">MGTQQATFALGCFWGPEHYFNKKFKGAIVKSAVGYTGGKASGPSYERVCSGSTGHAEAIQLDFDPSKATYPDLVEYFFRIHDPTTVNKQGNDKGTQYRSAIFYHSPEQQQQAEAKRDELQKTRIKGKIVTEIVPAGEWWDAEAYHQKYLINNPGGYCNHRERW</sequence>
<dbReference type="Gene3D" id="3.30.1060.10">
    <property type="entry name" value="Peptide methionine sulphoxide reductase MsrA"/>
    <property type="match status" value="1"/>
</dbReference>
<evidence type="ECO:0000256" key="4">
    <source>
        <dbReference type="ARBA" id="ARBA00030273"/>
    </source>
</evidence>
<gene>
    <name evidence="9" type="ORF">WJX73_006103</name>
</gene>
<dbReference type="NCBIfam" id="TIGR00401">
    <property type="entry name" value="msrA"/>
    <property type="match status" value="1"/>
</dbReference>
<keyword evidence="3" id="KW-0560">Oxidoreductase</keyword>
<dbReference type="PANTHER" id="PTHR42799:SF2">
    <property type="entry name" value="MITOCHONDRIAL PEPTIDE METHIONINE SULFOXIDE REDUCTASE"/>
    <property type="match status" value="1"/>
</dbReference>
<dbReference type="GO" id="GO:0008113">
    <property type="term" value="F:peptide-methionine (S)-S-oxide reductase activity"/>
    <property type="evidence" value="ECO:0007669"/>
    <property type="project" value="UniProtKB-EC"/>
</dbReference>
<dbReference type="InterPro" id="IPR002569">
    <property type="entry name" value="Met_Sox_Rdtase_MsrA_dom"/>
</dbReference>
<evidence type="ECO:0000259" key="8">
    <source>
        <dbReference type="Pfam" id="PF01625"/>
    </source>
</evidence>
<evidence type="ECO:0000313" key="10">
    <source>
        <dbReference type="Proteomes" id="UP001465755"/>
    </source>
</evidence>
<evidence type="ECO:0000256" key="7">
    <source>
        <dbReference type="ARBA" id="ARBA00048782"/>
    </source>
</evidence>
<evidence type="ECO:0000313" key="9">
    <source>
        <dbReference type="EMBL" id="KAK9806429.1"/>
    </source>
</evidence>
<keyword evidence="10" id="KW-1185">Reference proteome</keyword>
<organism evidence="9 10">
    <name type="scientific">Symbiochloris irregularis</name>
    <dbReference type="NCBI Taxonomy" id="706552"/>
    <lineage>
        <taxon>Eukaryota</taxon>
        <taxon>Viridiplantae</taxon>
        <taxon>Chlorophyta</taxon>
        <taxon>core chlorophytes</taxon>
        <taxon>Trebouxiophyceae</taxon>
        <taxon>Trebouxiales</taxon>
        <taxon>Trebouxiaceae</taxon>
        <taxon>Symbiochloris</taxon>
    </lineage>
</organism>
<dbReference type="InterPro" id="IPR050162">
    <property type="entry name" value="MsrA_MetSO_reductase"/>
</dbReference>